<evidence type="ECO:0000256" key="4">
    <source>
        <dbReference type="ARBA" id="ARBA00023088"/>
    </source>
</evidence>
<evidence type="ECO:0000256" key="1">
    <source>
        <dbReference type="ARBA" id="ARBA00022512"/>
    </source>
</evidence>
<dbReference type="Pfam" id="PF17963">
    <property type="entry name" value="Big_9"/>
    <property type="match status" value="1"/>
</dbReference>
<keyword evidence="2" id="KW-0964">Secreted</keyword>
<organism evidence="7 8">
    <name type="scientific">Desulfitobacterium dehalogenans</name>
    <dbReference type="NCBI Taxonomy" id="36854"/>
    <lineage>
        <taxon>Bacteria</taxon>
        <taxon>Bacillati</taxon>
        <taxon>Bacillota</taxon>
        <taxon>Clostridia</taxon>
        <taxon>Eubacteriales</taxon>
        <taxon>Desulfitobacteriaceae</taxon>
        <taxon>Desulfitobacterium</taxon>
    </lineage>
</organism>
<dbReference type="EMBL" id="DUTF01000209">
    <property type="protein sequence ID" value="HHY26883.1"/>
    <property type="molecule type" value="Genomic_DNA"/>
</dbReference>
<feature type="non-terminal residue" evidence="7">
    <location>
        <position position="1"/>
    </location>
</feature>
<dbReference type="NCBIfam" id="TIGR01167">
    <property type="entry name" value="LPXTG_anchor"/>
    <property type="match status" value="1"/>
</dbReference>
<dbReference type="Pfam" id="PF00746">
    <property type="entry name" value="Gram_pos_anchor"/>
    <property type="match status" value="1"/>
</dbReference>
<protein>
    <submittedName>
        <fullName evidence="7">LPXTG cell wall anchor domain-containing protein</fullName>
    </submittedName>
</protein>
<keyword evidence="4" id="KW-0572">Peptidoglycan-anchor</keyword>
<name>A0A7C6Z4B3_9FIRM</name>
<keyword evidence="1" id="KW-0134">Cell wall</keyword>
<evidence type="ECO:0000313" key="7">
    <source>
        <dbReference type="EMBL" id="HHY26883.1"/>
    </source>
</evidence>
<dbReference type="Proteomes" id="UP000553059">
    <property type="component" value="Unassembled WGS sequence"/>
</dbReference>
<dbReference type="InterPro" id="IPR019931">
    <property type="entry name" value="LPXTG_anchor"/>
</dbReference>
<feature type="region of interest" description="Disordered" evidence="5">
    <location>
        <begin position="1"/>
        <end position="76"/>
    </location>
</feature>
<feature type="compositionally biased region" description="Gly residues" evidence="5">
    <location>
        <begin position="1"/>
        <end position="11"/>
    </location>
</feature>
<keyword evidence="3" id="KW-0732">Signal</keyword>
<evidence type="ECO:0000256" key="2">
    <source>
        <dbReference type="ARBA" id="ARBA00022525"/>
    </source>
</evidence>
<feature type="compositionally biased region" description="Pro residues" evidence="5">
    <location>
        <begin position="14"/>
        <end position="28"/>
    </location>
</feature>
<feature type="domain" description="Gram-positive cocci surface proteins LPxTG" evidence="6">
    <location>
        <begin position="137"/>
        <end position="170"/>
    </location>
</feature>
<comment type="caution">
    <text evidence="7">The sequence shown here is derived from an EMBL/GenBank/DDBJ whole genome shotgun (WGS) entry which is preliminary data.</text>
</comment>
<evidence type="ECO:0000313" key="8">
    <source>
        <dbReference type="Proteomes" id="UP000553059"/>
    </source>
</evidence>
<evidence type="ECO:0000256" key="5">
    <source>
        <dbReference type="SAM" id="MobiDB-lite"/>
    </source>
</evidence>
<evidence type="ECO:0000259" key="6">
    <source>
        <dbReference type="Pfam" id="PF00746"/>
    </source>
</evidence>
<sequence>NSIIFFGGGGWVVPPNPVQPQEPIPGENPPQEGVPQETIPQENPPKVTTPKETPKAGTVKVPTGGTVEVSKPPQHGKVTIEKSGKWIYTPDPGFIGEDKFSIKVTKPDGTEEEVLIEIDVEKIPLGASQVPSADNGGSGKELPKTGESSKVGFYLAGLSLVLLGLVLRRKTV</sequence>
<dbReference type="Gene3D" id="2.60.40.3440">
    <property type="match status" value="1"/>
</dbReference>
<accession>A0A7C6Z4B3</accession>
<dbReference type="AlphaFoldDB" id="A0A7C6Z4B3"/>
<evidence type="ECO:0000256" key="3">
    <source>
        <dbReference type="ARBA" id="ARBA00022729"/>
    </source>
</evidence>
<feature type="region of interest" description="Disordered" evidence="5">
    <location>
        <begin position="127"/>
        <end position="147"/>
    </location>
</feature>
<proteinExistence type="predicted"/>
<reference evidence="7 8" key="1">
    <citation type="journal article" date="2020" name="Biotechnol. Biofuels">
        <title>New insights from the biogas microbiome by comprehensive genome-resolved metagenomics of nearly 1600 species originating from multiple anaerobic digesters.</title>
        <authorList>
            <person name="Campanaro S."/>
            <person name="Treu L."/>
            <person name="Rodriguez-R L.M."/>
            <person name="Kovalovszki A."/>
            <person name="Ziels R.M."/>
            <person name="Maus I."/>
            <person name="Zhu X."/>
            <person name="Kougias P.G."/>
            <person name="Basile A."/>
            <person name="Luo G."/>
            <person name="Schluter A."/>
            <person name="Konstantinidis K.T."/>
            <person name="Angelidaki I."/>
        </authorList>
    </citation>
    <scope>NUCLEOTIDE SEQUENCE [LARGE SCALE GENOMIC DNA]</scope>
    <source>
        <strain evidence="7">AS05jafATM_4</strain>
    </source>
</reference>
<gene>
    <name evidence="7" type="ORF">GX523_09110</name>
</gene>